<keyword evidence="3" id="KW-1185">Reference proteome</keyword>
<accession>A0A167RRX7</accession>
<evidence type="ECO:0000256" key="1">
    <source>
        <dbReference type="SAM" id="MobiDB-lite"/>
    </source>
</evidence>
<name>A0A167RRX7_CALVF</name>
<evidence type="ECO:0000313" key="2">
    <source>
        <dbReference type="EMBL" id="KZP01207.1"/>
    </source>
</evidence>
<organism evidence="2 3">
    <name type="scientific">Calocera viscosa (strain TUFC12733)</name>
    <dbReference type="NCBI Taxonomy" id="1330018"/>
    <lineage>
        <taxon>Eukaryota</taxon>
        <taxon>Fungi</taxon>
        <taxon>Dikarya</taxon>
        <taxon>Basidiomycota</taxon>
        <taxon>Agaricomycotina</taxon>
        <taxon>Dacrymycetes</taxon>
        <taxon>Dacrymycetales</taxon>
        <taxon>Dacrymycetaceae</taxon>
        <taxon>Calocera</taxon>
    </lineage>
</organism>
<feature type="region of interest" description="Disordered" evidence="1">
    <location>
        <begin position="1"/>
        <end position="23"/>
    </location>
</feature>
<dbReference type="AlphaFoldDB" id="A0A167RRX7"/>
<evidence type="ECO:0000313" key="3">
    <source>
        <dbReference type="Proteomes" id="UP000076738"/>
    </source>
</evidence>
<proteinExistence type="predicted"/>
<reference evidence="2 3" key="1">
    <citation type="journal article" date="2016" name="Mol. Biol. Evol.">
        <title>Comparative Genomics of Early-Diverging Mushroom-Forming Fungi Provides Insights into the Origins of Lignocellulose Decay Capabilities.</title>
        <authorList>
            <person name="Nagy L.G."/>
            <person name="Riley R."/>
            <person name="Tritt A."/>
            <person name="Adam C."/>
            <person name="Daum C."/>
            <person name="Floudas D."/>
            <person name="Sun H."/>
            <person name="Yadav J.S."/>
            <person name="Pangilinan J."/>
            <person name="Larsson K.H."/>
            <person name="Matsuura K."/>
            <person name="Barry K."/>
            <person name="Labutti K."/>
            <person name="Kuo R."/>
            <person name="Ohm R.A."/>
            <person name="Bhattacharya S.S."/>
            <person name="Shirouzu T."/>
            <person name="Yoshinaga Y."/>
            <person name="Martin F.M."/>
            <person name="Grigoriev I.V."/>
            <person name="Hibbett D.S."/>
        </authorList>
    </citation>
    <scope>NUCLEOTIDE SEQUENCE [LARGE SCALE GENOMIC DNA]</scope>
    <source>
        <strain evidence="2 3">TUFC12733</strain>
    </source>
</reference>
<dbReference type="EMBL" id="KV417267">
    <property type="protein sequence ID" value="KZP01207.1"/>
    <property type="molecule type" value="Genomic_DNA"/>
</dbReference>
<gene>
    <name evidence="2" type="ORF">CALVIDRAFT_127242</name>
</gene>
<protein>
    <submittedName>
        <fullName evidence="2">Uncharacterized protein</fullName>
    </submittedName>
</protein>
<feature type="region of interest" description="Disordered" evidence="1">
    <location>
        <begin position="45"/>
        <end position="65"/>
    </location>
</feature>
<dbReference type="Proteomes" id="UP000076738">
    <property type="component" value="Unassembled WGS sequence"/>
</dbReference>
<sequence length="65" mass="6921">MARQARLQGRPRPPYISSASGPTLPSSLSIWRALLPSPLSHSHIILTGPDPPTDAPAMVKPGTIR</sequence>